<dbReference type="SUPFAM" id="SSF56935">
    <property type="entry name" value="Porins"/>
    <property type="match status" value="1"/>
</dbReference>
<dbReference type="Pfam" id="PF13715">
    <property type="entry name" value="CarbopepD_reg_2"/>
    <property type="match status" value="1"/>
</dbReference>
<evidence type="ECO:0000256" key="1">
    <source>
        <dbReference type="PROSITE-ProRule" id="PRU01360"/>
    </source>
</evidence>
<dbReference type="FunFam" id="2.170.130.10:FF:000003">
    <property type="entry name" value="SusC/RagA family TonB-linked outer membrane protein"/>
    <property type="match status" value="1"/>
</dbReference>
<protein>
    <submittedName>
        <fullName evidence="4">TonB-dependent receptor</fullName>
    </submittedName>
</protein>
<evidence type="ECO:0000256" key="2">
    <source>
        <dbReference type="SAM" id="SignalP"/>
    </source>
</evidence>
<keyword evidence="4" id="KW-0675">Receptor</keyword>
<keyword evidence="1" id="KW-0472">Membrane</keyword>
<dbReference type="AlphaFoldDB" id="A0A847RFV1"/>
<organism evidence="4 5">
    <name type="scientific">Chitinophaga varians</name>
    <dbReference type="NCBI Taxonomy" id="2202339"/>
    <lineage>
        <taxon>Bacteria</taxon>
        <taxon>Pseudomonadati</taxon>
        <taxon>Bacteroidota</taxon>
        <taxon>Chitinophagia</taxon>
        <taxon>Chitinophagales</taxon>
        <taxon>Chitinophagaceae</taxon>
        <taxon>Chitinophaga</taxon>
    </lineage>
</organism>
<dbReference type="EMBL" id="JABAIA010000002">
    <property type="protein sequence ID" value="NLR65939.1"/>
    <property type="molecule type" value="Genomic_DNA"/>
</dbReference>
<keyword evidence="1" id="KW-0812">Transmembrane</keyword>
<proteinExistence type="inferred from homology"/>
<keyword evidence="1" id="KW-0998">Cell outer membrane</keyword>
<dbReference type="PROSITE" id="PS00018">
    <property type="entry name" value="EF_HAND_1"/>
    <property type="match status" value="1"/>
</dbReference>
<keyword evidence="5" id="KW-1185">Reference proteome</keyword>
<dbReference type="NCBIfam" id="TIGR04057">
    <property type="entry name" value="SusC_RagA_signa"/>
    <property type="match status" value="1"/>
</dbReference>
<accession>A0A847RFV1</accession>
<evidence type="ECO:0000259" key="3">
    <source>
        <dbReference type="Pfam" id="PF07715"/>
    </source>
</evidence>
<dbReference type="InterPro" id="IPR012910">
    <property type="entry name" value="Plug_dom"/>
</dbReference>
<keyword evidence="2" id="KW-0732">Signal</keyword>
<keyword evidence="1" id="KW-1134">Transmembrane beta strand</keyword>
<dbReference type="Gene3D" id="2.60.40.1120">
    <property type="entry name" value="Carboxypeptidase-like, regulatory domain"/>
    <property type="match status" value="1"/>
</dbReference>
<dbReference type="NCBIfam" id="TIGR04056">
    <property type="entry name" value="OMP_RagA_SusC"/>
    <property type="match status" value="1"/>
</dbReference>
<comment type="similarity">
    <text evidence="1">Belongs to the TonB-dependent receptor family.</text>
</comment>
<sequence length="1066" mass="119505">MKNRFLFLLCCIGVLLLVILPGKTPAQQKTTTGTVTEKSLKKEVRGLVTDTAGSPMPGVTVLVKNSPNIGTTTDMNGRYILAVPENTTVIVYTMVGYTPQEIPLTSRGVINVQLKPSSSQLNETVVVAYGKQKKASVIGSITTINPGELKVPSSNLTTALAGRLAGVIAYQRSGEPGMDNAEFFIRGATTFGYKKSPLILIDGIEYDVTELARLTTDDIASFSIMKDATANALYGARGANGVILVTTKEGKEGKARFNLRLENSISAPTRDVELADPITYMELNNEAVLTRNPLAPVTYPQSKIDNTKAGTNKDVFPTTNWKEMLFKKQTVNKRANFNLGGGGQIATYFVSGGYTKDNGILNVDGRNNFNNNIDLTTYTLRSNVNIRVTKSTSAMVRLHGTFDEYKGPIDGGEKLYQKMLWSNQVLFPAYYPADDAHQFVSHPLFGNFNNGEYLNPYADMVKGYKQYSRSLMLAQFEVKQDLSSFITKGLSVRAMMNTNRQAYFDVSRQYTPFWYAANNYDKLNNTYVLRDINPDQGTDYLNYVPGKRTVASTFYLESAVDYNRTFDKHGLAGMLIFIARNNLQTIDDISNPSVNLLQKSLPSRNLGLSGRATYSYDNRFFGEFNFGYNGSERFYKTERYGFFPSAGAAWFVSNEKFFKPLERVVNKLKIRANYGLVGNDAIGNEDDRFFYLSNVNMNDSKKGATFGVNGGYNRSGISIGRYDNQAITWETARNSTFGLEISLFNKLDIIAEYFTEQRYNILMDRASTPKTMGLQATPKANVGKAQSNAFDFTADFNTNIGKEFFLTMRGNFTFARNKFQAYEEPRYDEWYRYHVGYPISQRWGYIAERLFIDDEEVRSSPQQAFGNFKTMGGDIKFRDVNGDGQITPSDMVPIGYPTTPEIIYGFGFSAKYKGVDFSAFFQGSARSSFWIDVNATSPFIDVDDNGAVTSETQLLKAYADSHWSEENRNLYALWPRLSPVLNTNSTQSSTWFMRNGAFLRLKQVELGYTVPQRLIQRIHMSNLRIYANATNLVTFSKFKLWDIEMGGKGLGYPIQRVVNFGLMVGF</sequence>
<dbReference type="InterPro" id="IPR037066">
    <property type="entry name" value="Plug_dom_sf"/>
</dbReference>
<gene>
    <name evidence="4" type="ORF">HGH92_16660</name>
</gene>
<dbReference type="InterPro" id="IPR039426">
    <property type="entry name" value="TonB-dep_rcpt-like"/>
</dbReference>
<name>A0A847RFV1_9BACT</name>
<dbReference type="GO" id="GO:0009279">
    <property type="term" value="C:cell outer membrane"/>
    <property type="evidence" value="ECO:0007669"/>
    <property type="project" value="UniProtKB-SubCell"/>
</dbReference>
<evidence type="ECO:0000313" key="4">
    <source>
        <dbReference type="EMBL" id="NLR65939.1"/>
    </source>
</evidence>
<feature type="chain" id="PRO_5032671713" evidence="2">
    <location>
        <begin position="27"/>
        <end position="1066"/>
    </location>
</feature>
<comment type="caution">
    <text evidence="4">The sequence shown here is derived from an EMBL/GenBank/DDBJ whole genome shotgun (WGS) entry which is preliminary data.</text>
</comment>
<dbReference type="Pfam" id="PF07715">
    <property type="entry name" value="Plug"/>
    <property type="match status" value="1"/>
</dbReference>
<dbReference type="SUPFAM" id="SSF49464">
    <property type="entry name" value="Carboxypeptidase regulatory domain-like"/>
    <property type="match status" value="1"/>
</dbReference>
<dbReference type="PROSITE" id="PS52016">
    <property type="entry name" value="TONB_DEPENDENT_REC_3"/>
    <property type="match status" value="1"/>
</dbReference>
<dbReference type="InterPro" id="IPR023996">
    <property type="entry name" value="TonB-dep_OMP_SusC/RagA"/>
</dbReference>
<feature type="domain" description="TonB-dependent receptor plug" evidence="3">
    <location>
        <begin position="134"/>
        <end position="242"/>
    </location>
</feature>
<keyword evidence="1" id="KW-0813">Transport</keyword>
<dbReference type="InterPro" id="IPR008969">
    <property type="entry name" value="CarboxyPept-like_regulatory"/>
</dbReference>
<feature type="signal peptide" evidence="2">
    <location>
        <begin position="1"/>
        <end position="26"/>
    </location>
</feature>
<dbReference type="Proteomes" id="UP000570474">
    <property type="component" value="Unassembled WGS sequence"/>
</dbReference>
<reference evidence="4 5" key="1">
    <citation type="submission" date="2020-04" db="EMBL/GenBank/DDBJ databases">
        <authorList>
            <person name="Yin C."/>
        </authorList>
    </citation>
    <scope>NUCLEOTIDE SEQUENCE [LARGE SCALE GENOMIC DNA]</scope>
    <source>
        <strain evidence="4 5">Ae27</strain>
    </source>
</reference>
<dbReference type="Gene3D" id="2.170.130.10">
    <property type="entry name" value="TonB-dependent receptor, plug domain"/>
    <property type="match status" value="1"/>
</dbReference>
<dbReference type="RefSeq" id="WP_168871901.1">
    <property type="nucleotide sequence ID" value="NZ_JABAIA010000002.1"/>
</dbReference>
<evidence type="ECO:0000313" key="5">
    <source>
        <dbReference type="Proteomes" id="UP000570474"/>
    </source>
</evidence>
<comment type="subcellular location">
    <subcellularLocation>
        <location evidence="1">Cell outer membrane</location>
        <topology evidence="1">Multi-pass membrane protein</topology>
    </subcellularLocation>
</comment>
<dbReference type="InterPro" id="IPR018247">
    <property type="entry name" value="EF_Hand_1_Ca_BS"/>
</dbReference>
<dbReference type="InterPro" id="IPR023997">
    <property type="entry name" value="TonB-dep_OMP_SusC/RagA_CS"/>
</dbReference>